<reference evidence="1 2" key="1">
    <citation type="submission" date="2017-11" db="EMBL/GenBank/DDBJ databases">
        <title>De-novo sequencing of pomegranate (Punica granatum L.) genome.</title>
        <authorList>
            <person name="Akparov Z."/>
            <person name="Amiraslanov A."/>
            <person name="Hajiyeva S."/>
            <person name="Abbasov M."/>
            <person name="Kaur K."/>
            <person name="Hamwieh A."/>
            <person name="Solovyev V."/>
            <person name="Salamov A."/>
            <person name="Braich B."/>
            <person name="Kosarev P."/>
            <person name="Mahmoud A."/>
            <person name="Hajiyev E."/>
            <person name="Babayeva S."/>
            <person name="Izzatullayeva V."/>
            <person name="Mammadov A."/>
            <person name="Mammadov A."/>
            <person name="Sharifova S."/>
            <person name="Ojaghi J."/>
            <person name="Eynullazada K."/>
            <person name="Bayramov B."/>
            <person name="Abdulazimova A."/>
            <person name="Shahmuradov I."/>
        </authorList>
    </citation>
    <scope>NUCLEOTIDE SEQUENCE [LARGE SCALE GENOMIC DNA]</scope>
    <source>
        <strain evidence="2">cv. AG2017</strain>
        <tissue evidence="1">Leaf</tissue>
    </source>
</reference>
<comment type="caution">
    <text evidence="1">The sequence shown here is derived from an EMBL/GenBank/DDBJ whole genome shotgun (WGS) entry which is preliminary data.</text>
</comment>
<proteinExistence type="predicted"/>
<dbReference type="EMBL" id="PGOL01004829">
    <property type="protein sequence ID" value="PKI36511.1"/>
    <property type="molecule type" value="Genomic_DNA"/>
</dbReference>
<protein>
    <submittedName>
        <fullName evidence="1">Uncharacterized protein</fullName>
    </submittedName>
</protein>
<evidence type="ECO:0000313" key="1">
    <source>
        <dbReference type="EMBL" id="PKI36511.1"/>
    </source>
</evidence>
<name>A0A2I0HXT7_PUNGR</name>
<sequence length="135" mass="15207">MAVSFRGSHGSRQPLQPRFKFFPVMLTYYTRKTTIKTWEPTYFGKREATLTSGEPRELTGPPLGLSRGFPWSNRGQDEILTSLSRRGVLPSLDVRGKESGKWEECTDPNVDSRRDPHCALLGRAAWECPPSHGDA</sequence>
<dbReference type="AlphaFoldDB" id="A0A2I0HXT7"/>
<organism evidence="1 2">
    <name type="scientific">Punica granatum</name>
    <name type="common">Pomegranate</name>
    <dbReference type="NCBI Taxonomy" id="22663"/>
    <lineage>
        <taxon>Eukaryota</taxon>
        <taxon>Viridiplantae</taxon>
        <taxon>Streptophyta</taxon>
        <taxon>Embryophyta</taxon>
        <taxon>Tracheophyta</taxon>
        <taxon>Spermatophyta</taxon>
        <taxon>Magnoliopsida</taxon>
        <taxon>eudicotyledons</taxon>
        <taxon>Gunneridae</taxon>
        <taxon>Pentapetalae</taxon>
        <taxon>rosids</taxon>
        <taxon>malvids</taxon>
        <taxon>Myrtales</taxon>
        <taxon>Lythraceae</taxon>
        <taxon>Punica</taxon>
    </lineage>
</organism>
<accession>A0A2I0HXT7</accession>
<dbReference type="Proteomes" id="UP000233551">
    <property type="component" value="Unassembled WGS sequence"/>
</dbReference>
<gene>
    <name evidence="1" type="ORF">CRG98_043097</name>
</gene>
<keyword evidence="2" id="KW-1185">Reference proteome</keyword>
<evidence type="ECO:0000313" key="2">
    <source>
        <dbReference type="Proteomes" id="UP000233551"/>
    </source>
</evidence>